<dbReference type="SMART" id="SM01152">
    <property type="entry name" value="DUF167"/>
    <property type="match status" value="1"/>
</dbReference>
<protein>
    <recommendedName>
        <fullName evidence="2">UPF0235 protein GCM10011274_07060</fullName>
    </recommendedName>
</protein>
<dbReference type="RefSeq" id="WP_191865327.1">
    <property type="nucleotide sequence ID" value="NZ_BMZC01000002.1"/>
</dbReference>
<reference evidence="3" key="2">
    <citation type="submission" date="2020-09" db="EMBL/GenBank/DDBJ databases">
        <authorList>
            <person name="Sun Q."/>
            <person name="Kim S."/>
        </authorList>
    </citation>
    <scope>NUCLEOTIDE SEQUENCE</scope>
    <source>
        <strain evidence="3">KCTC 32337</strain>
    </source>
</reference>
<dbReference type="Proteomes" id="UP000622604">
    <property type="component" value="Unassembled WGS sequence"/>
</dbReference>
<dbReference type="SUPFAM" id="SSF69786">
    <property type="entry name" value="YggU-like"/>
    <property type="match status" value="1"/>
</dbReference>
<dbReference type="AlphaFoldDB" id="A0A8H9LZN0"/>
<dbReference type="GO" id="GO:0005737">
    <property type="term" value="C:cytoplasm"/>
    <property type="evidence" value="ECO:0007669"/>
    <property type="project" value="TreeGrafter"/>
</dbReference>
<evidence type="ECO:0000256" key="1">
    <source>
        <dbReference type="ARBA" id="ARBA00010364"/>
    </source>
</evidence>
<gene>
    <name evidence="3" type="primary">yggU</name>
    <name evidence="3" type="ORF">GCM10011274_07060</name>
</gene>
<organism evidence="3 4">
    <name type="scientific">Paraglaciecola chathamensis</name>
    <dbReference type="NCBI Taxonomy" id="368405"/>
    <lineage>
        <taxon>Bacteria</taxon>
        <taxon>Pseudomonadati</taxon>
        <taxon>Pseudomonadota</taxon>
        <taxon>Gammaproteobacteria</taxon>
        <taxon>Alteromonadales</taxon>
        <taxon>Alteromonadaceae</taxon>
        <taxon>Paraglaciecola</taxon>
    </lineage>
</organism>
<reference evidence="3" key="1">
    <citation type="journal article" date="2014" name="Int. J. Syst. Evol. Microbiol.">
        <title>Complete genome sequence of Corynebacterium casei LMG S-19264T (=DSM 44701T), isolated from a smear-ripened cheese.</title>
        <authorList>
            <consortium name="US DOE Joint Genome Institute (JGI-PGF)"/>
            <person name="Walter F."/>
            <person name="Albersmeier A."/>
            <person name="Kalinowski J."/>
            <person name="Ruckert C."/>
        </authorList>
    </citation>
    <scope>NUCLEOTIDE SEQUENCE</scope>
    <source>
        <strain evidence="3">KCTC 32337</strain>
    </source>
</reference>
<evidence type="ECO:0000313" key="3">
    <source>
        <dbReference type="EMBL" id="GGZ51705.1"/>
    </source>
</evidence>
<evidence type="ECO:0000313" key="4">
    <source>
        <dbReference type="Proteomes" id="UP000622604"/>
    </source>
</evidence>
<proteinExistence type="inferred from homology"/>
<accession>A0A8H9LZN0</accession>
<dbReference type="NCBIfam" id="TIGR00251">
    <property type="entry name" value="DUF167 family protein"/>
    <property type="match status" value="1"/>
</dbReference>
<dbReference type="Gene3D" id="3.30.1200.10">
    <property type="entry name" value="YggU-like"/>
    <property type="match status" value="1"/>
</dbReference>
<comment type="similarity">
    <text evidence="1 2">Belongs to the UPF0235 family.</text>
</comment>
<dbReference type="PANTHER" id="PTHR13420:SF7">
    <property type="entry name" value="UPF0235 PROTEIN C15ORF40"/>
    <property type="match status" value="1"/>
</dbReference>
<dbReference type="EMBL" id="BMZC01000002">
    <property type="protein sequence ID" value="GGZ51705.1"/>
    <property type="molecule type" value="Genomic_DNA"/>
</dbReference>
<dbReference type="HAMAP" id="MF_00634">
    <property type="entry name" value="UPF0235"/>
    <property type="match status" value="1"/>
</dbReference>
<dbReference type="Pfam" id="PF02594">
    <property type="entry name" value="DUF167"/>
    <property type="match status" value="1"/>
</dbReference>
<comment type="caution">
    <text evidence="3">The sequence shown here is derived from an EMBL/GenBank/DDBJ whole genome shotgun (WGS) entry which is preliminary data.</text>
</comment>
<dbReference type="NCBIfam" id="NF003466">
    <property type="entry name" value="PRK05090.1"/>
    <property type="match status" value="1"/>
</dbReference>
<evidence type="ECO:0000256" key="2">
    <source>
        <dbReference type="HAMAP-Rule" id="MF_00634"/>
    </source>
</evidence>
<name>A0A8H9LZN0_9ALTE</name>
<dbReference type="InterPro" id="IPR036591">
    <property type="entry name" value="YggU-like_sf"/>
</dbReference>
<sequence>MNYAVQIKDAELQLRIYIQPKASRDEIVGMHGDALKIAITAPPVDGKANAHLCKYLAKQCGVAKSKVAITKGQLNRHKTVVVCEPAVIPEAIQTLLNE</sequence>
<dbReference type="PANTHER" id="PTHR13420">
    <property type="entry name" value="UPF0235 PROTEIN C15ORF40"/>
    <property type="match status" value="1"/>
</dbReference>
<dbReference type="InterPro" id="IPR003746">
    <property type="entry name" value="DUF167"/>
</dbReference>